<evidence type="ECO:0000256" key="6">
    <source>
        <dbReference type="ARBA" id="ARBA00022917"/>
    </source>
</evidence>
<dbReference type="Pfam" id="PF02091">
    <property type="entry name" value="tRNA-synt_2e"/>
    <property type="match status" value="1"/>
</dbReference>
<dbReference type="SUPFAM" id="SSF55681">
    <property type="entry name" value="Class II aaRS and biotin synthetases"/>
    <property type="match status" value="1"/>
</dbReference>
<comment type="caution">
    <text evidence="10">The sequence shown here is derived from an EMBL/GenBank/DDBJ whole genome shotgun (WGS) entry which is preliminary data.</text>
</comment>
<evidence type="ECO:0000256" key="2">
    <source>
        <dbReference type="ARBA" id="ARBA00011209"/>
    </source>
</evidence>
<keyword evidence="6 9" id="KW-0648">Protein biosynthesis</keyword>
<dbReference type="AlphaFoldDB" id="U4T5A5"/>
<dbReference type="PRINTS" id="PR01044">
    <property type="entry name" value="TRNASYNTHGA"/>
</dbReference>
<keyword evidence="3 9" id="KW-0436">Ligase</keyword>
<gene>
    <name evidence="9" type="primary">glyQ</name>
    <name evidence="10" type="ORF">M917_1125</name>
</gene>
<dbReference type="eggNOG" id="COG0752">
    <property type="taxonomic scope" value="Bacteria"/>
</dbReference>
<keyword evidence="5 9" id="KW-0067">ATP-binding</keyword>
<keyword evidence="4 9" id="KW-0547">Nucleotide-binding</keyword>
<dbReference type="InterPro" id="IPR002310">
    <property type="entry name" value="Gly-tRNA_ligase_asu"/>
</dbReference>
<keyword evidence="9" id="KW-0963">Cytoplasm</keyword>
<evidence type="ECO:0000256" key="8">
    <source>
        <dbReference type="ARBA" id="ARBA00047937"/>
    </source>
</evidence>
<comment type="catalytic activity">
    <reaction evidence="8 9">
        <text>tRNA(Gly) + glycine + ATP = glycyl-tRNA(Gly) + AMP + diphosphate</text>
        <dbReference type="Rhea" id="RHEA:16013"/>
        <dbReference type="Rhea" id="RHEA-COMP:9664"/>
        <dbReference type="Rhea" id="RHEA-COMP:9683"/>
        <dbReference type="ChEBI" id="CHEBI:30616"/>
        <dbReference type="ChEBI" id="CHEBI:33019"/>
        <dbReference type="ChEBI" id="CHEBI:57305"/>
        <dbReference type="ChEBI" id="CHEBI:78442"/>
        <dbReference type="ChEBI" id="CHEBI:78522"/>
        <dbReference type="ChEBI" id="CHEBI:456215"/>
        <dbReference type="EC" id="6.1.1.14"/>
    </reaction>
</comment>
<comment type="subcellular location">
    <subcellularLocation>
        <location evidence="9">Cytoplasm</location>
    </subcellularLocation>
</comment>
<evidence type="ECO:0000256" key="4">
    <source>
        <dbReference type="ARBA" id="ARBA00022741"/>
    </source>
</evidence>
<comment type="subunit">
    <text evidence="2 9">Tetramer of two alpha and two beta subunits.</text>
</comment>
<sequence>MKTQTMTSQATPSMTQDKDTQPMTFQDLILTLQNYWADKGCVILQPYDMEVGAGTFHTATFLRSLGPERWNAAYVQPSRRPTDGRYGDNPNRLQHYYQFQVVLKPNPPNIQELYLDSLRAIGIDPLVHDVRFVEDNWESPTLGAWGLGWEIWLNGMEVTQFTYFQQVGGIECFPVTGEITYGLERLAMYVQGVDSVYDLVWADGEFGRVTYGDVFHQNEVEQSTYNFEHADVPMMGEMFDFYEQQADKLVEAGLPLPAYEMVLKASHAFNLLDARGAISVTERQRFILRVRTLARKVAFGYVEARAELGFPLADEAHRADALDKYLPKEDAATEGLAIENTDNNQSTNKK</sequence>
<protein>
    <recommendedName>
        <fullName evidence="9">Glycine--tRNA ligase alpha subunit</fullName>
        <ecNumber evidence="9">6.1.1.14</ecNumber>
    </recommendedName>
    <alternativeName>
        <fullName evidence="9">Glycyl-tRNA synthetase alpha subunit</fullName>
        <shortName evidence="9">GlyRS</shortName>
    </alternativeName>
</protein>
<dbReference type="PANTHER" id="PTHR30075:SF2">
    <property type="entry name" value="GLYCINE--TRNA LIGASE, CHLOROPLASTIC_MITOCHONDRIAL 2"/>
    <property type="match status" value="1"/>
</dbReference>
<dbReference type="Gene3D" id="1.20.58.180">
    <property type="entry name" value="Class II aaRS and biotin synthetases, domain 2"/>
    <property type="match status" value="1"/>
</dbReference>
<dbReference type="HAMAP" id="MF_00254">
    <property type="entry name" value="Gly_tRNA_synth_alpha"/>
    <property type="match status" value="1"/>
</dbReference>
<proteinExistence type="inferred from homology"/>
<dbReference type="PANTHER" id="PTHR30075">
    <property type="entry name" value="GLYCYL-TRNA SYNTHETASE"/>
    <property type="match status" value="1"/>
</dbReference>
<reference evidence="10 11" key="1">
    <citation type="journal article" date="2013" name="Genome Announc.">
        <title>Draft Genome Sequence of Psychrobacter aquaticus Strain CMS 56T, Isolated from a Cyanobacterial Mat Sample Collected from Water Bodies in the McMurdo Dry Valley Region of Antarctica.</title>
        <authorList>
            <person name="Reddy G.S."/>
            <person name="Ara S."/>
            <person name="Singh A."/>
            <person name="Kumar Pinnaka A."/>
            <person name="Shivaji S."/>
        </authorList>
    </citation>
    <scope>NUCLEOTIDE SEQUENCE [LARGE SCALE GENOMIC DNA]</scope>
    <source>
        <strain evidence="10 11">CMS 56</strain>
    </source>
</reference>
<dbReference type="InterPro" id="IPR045864">
    <property type="entry name" value="aa-tRNA-synth_II/BPL/LPL"/>
</dbReference>
<accession>U4T5A5</accession>
<dbReference type="PROSITE" id="PS50861">
    <property type="entry name" value="AA_TRNA_LIGASE_II_GLYAB"/>
    <property type="match status" value="1"/>
</dbReference>
<evidence type="ECO:0000256" key="1">
    <source>
        <dbReference type="ARBA" id="ARBA00008226"/>
    </source>
</evidence>
<keyword evidence="11" id="KW-1185">Reference proteome</keyword>
<dbReference type="GO" id="GO:0005524">
    <property type="term" value="F:ATP binding"/>
    <property type="evidence" value="ECO:0007669"/>
    <property type="project" value="UniProtKB-UniRule"/>
</dbReference>
<dbReference type="PATRIC" id="fig|1354303.4.peg.1108"/>
<dbReference type="GO" id="GO:0005829">
    <property type="term" value="C:cytosol"/>
    <property type="evidence" value="ECO:0007669"/>
    <property type="project" value="TreeGrafter"/>
</dbReference>
<dbReference type="NCBIfam" id="TIGR00388">
    <property type="entry name" value="glyQ"/>
    <property type="match status" value="1"/>
</dbReference>
<comment type="similarity">
    <text evidence="1 9">Belongs to the class-II aminoacyl-tRNA synthetase family.</text>
</comment>
<evidence type="ECO:0000256" key="3">
    <source>
        <dbReference type="ARBA" id="ARBA00022598"/>
    </source>
</evidence>
<dbReference type="InterPro" id="IPR006194">
    <property type="entry name" value="Gly-tRNA-synth_heterodimer"/>
</dbReference>
<dbReference type="GO" id="GO:0004820">
    <property type="term" value="F:glycine-tRNA ligase activity"/>
    <property type="evidence" value="ECO:0007669"/>
    <property type="project" value="UniProtKB-UniRule"/>
</dbReference>
<dbReference type="GO" id="GO:0006426">
    <property type="term" value="P:glycyl-tRNA aminoacylation"/>
    <property type="evidence" value="ECO:0007669"/>
    <property type="project" value="UniProtKB-UniRule"/>
</dbReference>
<dbReference type="NCBIfam" id="NF006827">
    <property type="entry name" value="PRK09348.1"/>
    <property type="match status" value="1"/>
</dbReference>
<evidence type="ECO:0000256" key="9">
    <source>
        <dbReference type="HAMAP-Rule" id="MF_00254"/>
    </source>
</evidence>
<dbReference type="STRING" id="1354303.M917_1125"/>
<dbReference type="CDD" id="cd00733">
    <property type="entry name" value="GlyRS_alpha_core"/>
    <property type="match status" value="1"/>
</dbReference>
<keyword evidence="7 9" id="KW-0030">Aminoacyl-tRNA synthetase</keyword>
<organism evidence="10 11">
    <name type="scientific">Psychrobacter aquaticus CMS 56</name>
    <dbReference type="NCBI Taxonomy" id="1354303"/>
    <lineage>
        <taxon>Bacteria</taxon>
        <taxon>Pseudomonadati</taxon>
        <taxon>Pseudomonadota</taxon>
        <taxon>Gammaproteobacteria</taxon>
        <taxon>Moraxellales</taxon>
        <taxon>Moraxellaceae</taxon>
        <taxon>Psychrobacter</taxon>
    </lineage>
</organism>
<dbReference type="FunFam" id="3.30.930.10:FF:000006">
    <property type="entry name" value="Glycine--tRNA ligase alpha subunit"/>
    <property type="match status" value="1"/>
</dbReference>
<evidence type="ECO:0000313" key="11">
    <source>
        <dbReference type="Proteomes" id="UP000016761"/>
    </source>
</evidence>
<evidence type="ECO:0000256" key="5">
    <source>
        <dbReference type="ARBA" id="ARBA00022840"/>
    </source>
</evidence>
<dbReference type="Gene3D" id="3.30.930.10">
    <property type="entry name" value="Bira Bifunctional Protein, Domain 2"/>
    <property type="match status" value="1"/>
</dbReference>
<evidence type="ECO:0000313" key="10">
    <source>
        <dbReference type="EMBL" id="ERL56065.1"/>
    </source>
</evidence>
<name>U4T5A5_9GAMM</name>
<dbReference type="EMBL" id="AUSW01000016">
    <property type="protein sequence ID" value="ERL56065.1"/>
    <property type="molecule type" value="Genomic_DNA"/>
</dbReference>
<evidence type="ECO:0000256" key="7">
    <source>
        <dbReference type="ARBA" id="ARBA00023146"/>
    </source>
</evidence>
<dbReference type="EC" id="6.1.1.14" evidence="9"/>
<dbReference type="Proteomes" id="UP000016761">
    <property type="component" value="Unassembled WGS sequence"/>
</dbReference>